<evidence type="ECO:0000256" key="1">
    <source>
        <dbReference type="SAM" id="Phobius"/>
    </source>
</evidence>
<keyword evidence="1" id="KW-1133">Transmembrane helix</keyword>
<dbReference type="AlphaFoldDB" id="A0AAI9MVE6"/>
<dbReference type="EMBL" id="AAZDVE040000001">
    <property type="protein sequence ID" value="EMP9431174.1"/>
    <property type="molecule type" value="Genomic_DNA"/>
</dbReference>
<keyword evidence="1" id="KW-0472">Membrane</keyword>
<reference evidence="2" key="1">
    <citation type="submission" date="2024-02" db="EMBL/GenBank/DDBJ databases">
        <authorList>
            <consortium name="Clinical and Environmental Microbiology Branch: Whole genome sequencing antimicrobial resistance pathogens in the healthcare setting"/>
        </authorList>
    </citation>
    <scope>NUCLEOTIDE SEQUENCE</scope>
    <source>
        <strain evidence="2">2020GO-00142</strain>
    </source>
</reference>
<dbReference type="RefSeq" id="WP_163861169.1">
    <property type="nucleotide sequence ID" value="NZ_CP119540.1"/>
</dbReference>
<feature type="transmembrane region" description="Helical" evidence="1">
    <location>
        <begin position="6"/>
        <end position="23"/>
    </location>
</feature>
<name>A0AAI9MVE6_PROST</name>
<evidence type="ECO:0000313" key="2">
    <source>
        <dbReference type="EMBL" id="EMP9431174.1"/>
    </source>
</evidence>
<protein>
    <submittedName>
        <fullName evidence="2">Uncharacterized protein</fullName>
    </submittedName>
</protein>
<proteinExistence type="predicted"/>
<comment type="caution">
    <text evidence="2">The sequence shown here is derived from an EMBL/GenBank/DDBJ whole genome shotgun (WGS) entry which is preliminary data.</text>
</comment>
<organism evidence="2">
    <name type="scientific">Providencia stuartii</name>
    <dbReference type="NCBI Taxonomy" id="588"/>
    <lineage>
        <taxon>Bacteria</taxon>
        <taxon>Pseudomonadati</taxon>
        <taxon>Pseudomonadota</taxon>
        <taxon>Gammaproteobacteria</taxon>
        <taxon>Enterobacterales</taxon>
        <taxon>Morganellaceae</taxon>
        <taxon>Providencia</taxon>
    </lineage>
</organism>
<gene>
    <name evidence="2" type="ORF">JRA39_000160</name>
</gene>
<sequence>MKLQLIELPIFVTVILISMFLMGKNFSPSKEMLMPTLSFNQLAENTHTRNGIENERIKDEFKKNLKPIKEIKAFIRQKIY</sequence>
<accession>A0AAI9MVE6</accession>
<keyword evidence="1" id="KW-0812">Transmembrane</keyword>